<dbReference type="Pfam" id="PF00665">
    <property type="entry name" value="rve"/>
    <property type="match status" value="1"/>
</dbReference>
<dbReference type="InterPro" id="IPR036397">
    <property type="entry name" value="RNaseH_sf"/>
</dbReference>
<dbReference type="InterPro" id="IPR052160">
    <property type="entry name" value="Gypsy_RT_Integrase-like"/>
</dbReference>
<dbReference type="SUPFAM" id="SSF53098">
    <property type="entry name" value="Ribonuclease H-like"/>
    <property type="match status" value="1"/>
</dbReference>
<feature type="domain" description="Integrase catalytic" evidence="1">
    <location>
        <begin position="345"/>
        <end position="477"/>
    </location>
</feature>
<gene>
    <name evidence="2" type="ORF">E5676_scaffold220G00570</name>
</gene>
<organism evidence="2 3">
    <name type="scientific">Cucumis melo var. makuwa</name>
    <name type="common">Oriental melon</name>
    <dbReference type="NCBI Taxonomy" id="1194695"/>
    <lineage>
        <taxon>Eukaryota</taxon>
        <taxon>Viridiplantae</taxon>
        <taxon>Streptophyta</taxon>
        <taxon>Embryophyta</taxon>
        <taxon>Tracheophyta</taxon>
        <taxon>Spermatophyta</taxon>
        <taxon>Magnoliopsida</taxon>
        <taxon>eudicotyledons</taxon>
        <taxon>Gunneridae</taxon>
        <taxon>Pentapetalae</taxon>
        <taxon>rosids</taxon>
        <taxon>fabids</taxon>
        <taxon>Cucurbitales</taxon>
        <taxon>Cucurbitaceae</taxon>
        <taxon>Benincaseae</taxon>
        <taxon>Cucumis</taxon>
    </lineage>
</organism>
<evidence type="ECO:0000313" key="3">
    <source>
        <dbReference type="Proteomes" id="UP000321947"/>
    </source>
</evidence>
<dbReference type="Gene3D" id="2.40.70.10">
    <property type="entry name" value="Acid Proteases"/>
    <property type="match status" value="1"/>
</dbReference>
<dbReference type="SUPFAM" id="SSF56672">
    <property type="entry name" value="DNA/RNA polymerases"/>
    <property type="match status" value="1"/>
</dbReference>
<evidence type="ECO:0000313" key="2">
    <source>
        <dbReference type="EMBL" id="TYJ96947.1"/>
    </source>
</evidence>
<reference evidence="2 3" key="1">
    <citation type="submission" date="2019-08" db="EMBL/GenBank/DDBJ databases">
        <title>Draft genome sequences of two oriental melons (Cucumis melo L. var makuwa).</title>
        <authorList>
            <person name="Kwon S.-Y."/>
        </authorList>
    </citation>
    <scope>NUCLEOTIDE SEQUENCE [LARGE SCALE GENOMIC DNA]</scope>
    <source>
        <strain evidence="3">cv. Chang Bougi</strain>
        <tissue evidence="2">Leaf</tissue>
    </source>
</reference>
<protein>
    <submittedName>
        <fullName evidence="2">Integrase</fullName>
    </submittedName>
</protein>
<dbReference type="AlphaFoldDB" id="A0A5D3BCU9"/>
<evidence type="ECO:0000259" key="1">
    <source>
        <dbReference type="PROSITE" id="PS50994"/>
    </source>
</evidence>
<dbReference type="Gene3D" id="3.30.420.10">
    <property type="entry name" value="Ribonuclease H-like superfamily/Ribonuclease H"/>
    <property type="match status" value="1"/>
</dbReference>
<name>A0A5D3BCU9_CUCMM</name>
<dbReference type="GO" id="GO:0015074">
    <property type="term" value="P:DNA integration"/>
    <property type="evidence" value="ECO:0007669"/>
    <property type="project" value="InterPro"/>
</dbReference>
<dbReference type="PROSITE" id="PS50994">
    <property type="entry name" value="INTEGRASE"/>
    <property type="match status" value="1"/>
</dbReference>
<sequence>MTDLGSFMVSCSIGRMYLGRSLCDLGASINLMPLSIFKKSKIGEVQPTHMRLQFADRSIAKLKDKIKDEESYYQLFTAEKFLEEDEPNYILEEVNVVSGEKKFESLDLQTKGEKKTKSSIEEPPELELKPSLNHLKYAYLGGNDTLSIIISTHLDATEEKVLLNILKLHKKANGWTLADIQGISPSIACIKLGGKRVKRAPFSLKGKFQRCMMATFSDFLERSVEIFMDDFSGLGDSFKVCLRSLEDFLEKCEETRLVLNWEKRHFMVREGIVLGHKIFHVGLEVDPGKIDVVIPYGGHFGGQKTAAKVLQSRYFWPTLFQDVRNFVVKCDQCQRTENMSHHDEMPQQPILEIELFDVWGIDFMGPFPQSGGHIYILLAINYVSKMFEAISCMKNDAIIVNKFLKRNIFMRFRTPRALISDEGSHFINRIIAKLLAKYNINHKVATTYYPQTNGQVDVSNKKIKKILEKVVNSSCKD</sequence>
<dbReference type="InterPro" id="IPR001584">
    <property type="entry name" value="Integrase_cat-core"/>
</dbReference>
<dbReference type="InterPro" id="IPR021109">
    <property type="entry name" value="Peptidase_aspartic_dom_sf"/>
</dbReference>
<dbReference type="GO" id="GO:0003676">
    <property type="term" value="F:nucleic acid binding"/>
    <property type="evidence" value="ECO:0007669"/>
    <property type="project" value="InterPro"/>
</dbReference>
<accession>A0A5D3BCU9</accession>
<dbReference type="InterPro" id="IPR043502">
    <property type="entry name" value="DNA/RNA_pol_sf"/>
</dbReference>
<proteinExistence type="predicted"/>
<dbReference type="InterPro" id="IPR043128">
    <property type="entry name" value="Rev_trsase/Diguanyl_cyclase"/>
</dbReference>
<dbReference type="PANTHER" id="PTHR47266">
    <property type="entry name" value="ENDONUCLEASE-RELATED"/>
    <property type="match status" value="1"/>
</dbReference>
<comment type="caution">
    <text evidence="2">The sequence shown here is derived from an EMBL/GenBank/DDBJ whole genome shotgun (WGS) entry which is preliminary data.</text>
</comment>
<dbReference type="InterPro" id="IPR012337">
    <property type="entry name" value="RNaseH-like_sf"/>
</dbReference>
<dbReference type="Proteomes" id="UP000321947">
    <property type="component" value="Unassembled WGS sequence"/>
</dbReference>
<dbReference type="Pfam" id="PF17921">
    <property type="entry name" value="Integrase_H2C2"/>
    <property type="match status" value="1"/>
</dbReference>
<dbReference type="InterPro" id="IPR041588">
    <property type="entry name" value="Integrase_H2C2"/>
</dbReference>
<dbReference type="Gene3D" id="3.30.70.270">
    <property type="match status" value="1"/>
</dbReference>
<dbReference type="EMBL" id="SSTD01019167">
    <property type="protein sequence ID" value="TYJ96947.1"/>
    <property type="molecule type" value="Genomic_DNA"/>
</dbReference>